<dbReference type="Gene3D" id="3.40.50.720">
    <property type="entry name" value="NAD(P)-binding Rossmann-like Domain"/>
    <property type="match status" value="1"/>
</dbReference>
<reference evidence="4" key="1">
    <citation type="submission" date="2010-08" db="EMBL/GenBank/DDBJ databases">
        <title>Genome sequence of Parvularcula bermudensis HTCC2503.</title>
        <authorList>
            <person name="Kang D.-M."/>
            <person name="Oh H.-M."/>
            <person name="Cho J.-C."/>
        </authorList>
    </citation>
    <scope>NUCLEOTIDE SEQUENCE [LARGE SCALE GENOMIC DNA]</scope>
    <source>
        <strain evidence="4">ATCC BAA-594 / HTCC2503 / KCTC 12087</strain>
    </source>
</reference>
<organism evidence="3 4">
    <name type="scientific">Parvularcula bermudensis (strain ATCC BAA-594 / HTCC2503 / KCTC 12087)</name>
    <dbReference type="NCBI Taxonomy" id="314260"/>
    <lineage>
        <taxon>Bacteria</taxon>
        <taxon>Pseudomonadati</taxon>
        <taxon>Pseudomonadota</taxon>
        <taxon>Alphaproteobacteria</taxon>
        <taxon>Parvularculales</taxon>
        <taxon>Parvularculaceae</taxon>
        <taxon>Parvularcula</taxon>
    </lineage>
</organism>
<keyword evidence="4" id="KW-1185">Reference proteome</keyword>
<dbReference type="GO" id="GO:0005829">
    <property type="term" value="C:cytosol"/>
    <property type="evidence" value="ECO:0007669"/>
    <property type="project" value="TreeGrafter"/>
</dbReference>
<dbReference type="GO" id="GO:0008641">
    <property type="term" value="F:ubiquitin-like modifier activating enzyme activity"/>
    <property type="evidence" value="ECO:0007669"/>
    <property type="project" value="InterPro"/>
</dbReference>
<reference evidence="3 4" key="2">
    <citation type="journal article" date="2011" name="J. Bacteriol.">
        <title>Complete genome sequence of strain HTCC2503T of Parvularcula bermudensis, the type species of the order "Parvularculales" in the class Alphaproteobacteria.</title>
        <authorList>
            <person name="Oh H.M."/>
            <person name="Kang I."/>
            <person name="Vergin K.L."/>
            <person name="Kang D."/>
            <person name="Rhee K.H."/>
            <person name="Giovannoni S.J."/>
            <person name="Cho J.C."/>
        </authorList>
    </citation>
    <scope>NUCLEOTIDE SEQUENCE [LARGE SCALE GENOMIC DNA]</scope>
    <source>
        <strain evidence="4">ATCC BAA-594 / HTCC2503 / KCTC 12087</strain>
    </source>
</reference>
<dbReference type="EMBL" id="CP002156">
    <property type="protein sequence ID" value="ADM08988.1"/>
    <property type="molecule type" value="Genomic_DNA"/>
</dbReference>
<accession>E0TF70</accession>
<dbReference type="PANTHER" id="PTHR10953:SF102">
    <property type="entry name" value="ADENYLYLTRANSFERASE AND SULFURTRANSFERASE MOCS3"/>
    <property type="match status" value="1"/>
</dbReference>
<sequence length="252" mass="27148">MSFSAEERERYKRHLLLPEIGGQGQQKLKAARVTMVGVGGLGCPILAYLAAAGVGTLRLIDGDHVELSNLQRQILFEIGDLGQLKVDAAARRLRALNPEISIEPHPIMLTEATADRLLSQSDLIIEGLDRFAPRYLVNRAARRARIPLLSAALGRFDGQILSLRSAPEGPCYRCLVPRPPEDEALCETQGVLGVTAGVVGTLTALEAIKHLLSLRGELIDELLILDTLGGVTRRARLRADPACPDCGAPAIS</sequence>
<dbReference type="HOGENOM" id="CLU_013325_10_3_5"/>
<dbReference type="InterPro" id="IPR000594">
    <property type="entry name" value="ThiF_NAD_FAD-bd"/>
</dbReference>
<evidence type="ECO:0000259" key="2">
    <source>
        <dbReference type="Pfam" id="PF00899"/>
    </source>
</evidence>
<evidence type="ECO:0000313" key="4">
    <source>
        <dbReference type="Proteomes" id="UP000001302"/>
    </source>
</evidence>
<dbReference type="OrthoDB" id="9804286at2"/>
<evidence type="ECO:0000256" key="1">
    <source>
        <dbReference type="ARBA" id="ARBA00009919"/>
    </source>
</evidence>
<dbReference type="InterPro" id="IPR035985">
    <property type="entry name" value="Ubiquitin-activating_enz"/>
</dbReference>
<dbReference type="KEGG" id="pbr:PB2503_04567"/>
<gene>
    <name evidence="3" type="ordered locus">PB2503_04567</name>
</gene>
<dbReference type="GO" id="GO:0004792">
    <property type="term" value="F:thiosulfate-cyanide sulfurtransferase activity"/>
    <property type="evidence" value="ECO:0007669"/>
    <property type="project" value="TreeGrafter"/>
</dbReference>
<dbReference type="GO" id="GO:0008146">
    <property type="term" value="F:sulfotransferase activity"/>
    <property type="evidence" value="ECO:0007669"/>
    <property type="project" value="TreeGrafter"/>
</dbReference>
<name>E0TF70_PARBH</name>
<dbReference type="FunFam" id="3.40.50.720:FF:000080">
    <property type="entry name" value="Thiazole biosynthesis adenylyltransferase ThiF"/>
    <property type="match status" value="1"/>
</dbReference>
<dbReference type="SUPFAM" id="SSF69572">
    <property type="entry name" value="Activating enzymes of the ubiquitin-like proteins"/>
    <property type="match status" value="1"/>
</dbReference>
<dbReference type="eggNOG" id="COG0476">
    <property type="taxonomic scope" value="Bacteria"/>
</dbReference>
<dbReference type="RefSeq" id="WP_013299962.1">
    <property type="nucleotide sequence ID" value="NC_014414.1"/>
</dbReference>
<evidence type="ECO:0000313" key="3">
    <source>
        <dbReference type="EMBL" id="ADM08988.1"/>
    </source>
</evidence>
<proteinExistence type="inferred from homology"/>
<dbReference type="Proteomes" id="UP000001302">
    <property type="component" value="Chromosome"/>
</dbReference>
<dbReference type="InterPro" id="IPR045886">
    <property type="entry name" value="ThiF/MoeB/HesA"/>
</dbReference>
<dbReference type="Pfam" id="PF00899">
    <property type="entry name" value="ThiF"/>
    <property type="match status" value="1"/>
</dbReference>
<dbReference type="PANTHER" id="PTHR10953">
    <property type="entry name" value="UBIQUITIN-ACTIVATING ENZYME E1"/>
    <property type="match status" value="1"/>
</dbReference>
<protein>
    <submittedName>
        <fullName evidence="3">Molybdenum cofactor biosynthesis protein MoeB</fullName>
    </submittedName>
</protein>
<dbReference type="GO" id="GO:0016779">
    <property type="term" value="F:nucleotidyltransferase activity"/>
    <property type="evidence" value="ECO:0007669"/>
    <property type="project" value="TreeGrafter"/>
</dbReference>
<dbReference type="CDD" id="cd00757">
    <property type="entry name" value="ThiF_MoeB_HesA_family"/>
    <property type="match status" value="1"/>
</dbReference>
<dbReference type="AlphaFoldDB" id="E0TF70"/>
<dbReference type="STRING" id="314260.PB2503_04567"/>
<comment type="similarity">
    <text evidence="1">Belongs to the HesA/MoeB/ThiF family.</text>
</comment>
<feature type="domain" description="THIF-type NAD/FAD binding fold" evidence="2">
    <location>
        <begin position="11"/>
        <end position="244"/>
    </location>
</feature>